<accession>A0ABN6NV73</accession>
<sequence length="162" mass="18601">MTKTAEWYQGKAGRAEHLVYLNKEAQELEKLIQGDKTMIIRGAAGRKSPLGGRAKINDLVYFVETGGDLTITHRGILANVTESEKMTKEESIDFVKRYEKELNLSKKQVDRWAGKKYLAVYEIAELEEITPFQYNREKNMDDWVITDDINKIKLACSGLLER</sequence>
<organism evidence="1 2">
    <name type="scientific">Enterococcus innesii</name>
    <dbReference type="NCBI Taxonomy" id="2839759"/>
    <lineage>
        <taxon>Bacteria</taxon>
        <taxon>Bacillati</taxon>
        <taxon>Bacillota</taxon>
        <taxon>Bacilli</taxon>
        <taxon>Lactobacillales</taxon>
        <taxon>Enterococcaceae</taxon>
        <taxon>Enterococcus</taxon>
    </lineage>
</organism>
<evidence type="ECO:0008006" key="3">
    <source>
        <dbReference type="Google" id="ProtNLM"/>
    </source>
</evidence>
<dbReference type="GeneID" id="83459189"/>
<dbReference type="Proteomes" id="UP000831692">
    <property type="component" value="Chromosome"/>
</dbReference>
<proteinExistence type="predicted"/>
<evidence type="ECO:0000313" key="2">
    <source>
        <dbReference type="Proteomes" id="UP000831692"/>
    </source>
</evidence>
<dbReference type="EMBL" id="AP025635">
    <property type="protein sequence ID" value="BDG69600.1"/>
    <property type="molecule type" value="Genomic_DNA"/>
</dbReference>
<evidence type="ECO:0000313" key="1">
    <source>
        <dbReference type="EMBL" id="BDG69600.1"/>
    </source>
</evidence>
<dbReference type="RefSeq" id="WP_200124951.1">
    <property type="nucleotide sequence ID" value="NZ_AP025635.1"/>
</dbReference>
<protein>
    <recommendedName>
        <fullName evidence="3">ASCH domain-containing protein</fullName>
    </recommendedName>
</protein>
<keyword evidence="2" id="KW-1185">Reference proteome</keyword>
<reference evidence="1 2" key="1">
    <citation type="submission" date="2022-03" db="EMBL/GenBank/DDBJ databases">
        <title>Complete genome sequence of Enterococcus innesii DB-1.</title>
        <authorList>
            <person name="Fukuda D."/>
            <person name="Nolasco-Hipolito C."/>
        </authorList>
    </citation>
    <scope>NUCLEOTIDE SEQUENCE [LARGE SCALE GENOMIC DNA]</scope>
    <source>
        <strain evidence="1 2">DB-1</strain>
    </source>
</reference>
<name>A0ABN6NV73_9ENTE</name>
<gene>
    <name evidence="1" type="ORF">ENLAB_31640</name>
</gene>